<protein>
    <submittedName>
        <fullName evidence="1">Uncharacterized protein</fullName>
    </submittedName>
</protein>
<dbReference type="EMBL" id="FQYQ01000032">
    <property type="protein sequence ID" value="SHJ60651.1"/>
    <property type="molecule type" value="Genomic_DNA"/>
</dbReference>
<evidence type="ECO:0000313" key="2">
    <source>
        <dbReference type="Proteomes" id="UP000184185"/>
    </source>
</evidence>
<proteinExistence type="predicted"/>
<dbReference type="SUPFAM" id="SSF53756">
    <property type="entry name" value="UDP-Glycosyltransferase/glycogen phosphorylase"/>
    <property type="match status" value="1"/>
</dbReference>
<accession>A0A1M6KP39</accession>
<dbReference type="OrthoDB" id="9794575at2"/>
<dbReference type="RefSeq" id="WP_072919273.1">
    <property type="nucleotide sequence ID" value="NZ_FQYQ01000032.1"/>
</dbReference>
<organism evidence="1 2">
    <name type="scientific">Pseudobutyrivibrio xylanivorans DSM 14809</name>
    <dbReference type="NCBI Taxonomy" id="1123012"/>
    <lineage>
        <taxon>Bacteria</taxon>
        <taxon>Bacillati</taxon>
        <taxon>Bacillota</taxon>
        <taxon>Clostridia</taxon>
        <taxon>Lachnospirales</taxon>
        <taxon>Lachnospiraceae</taxon>
        <taxon>Pseudobutyrivibrio</taxon>
    </lineage>
</organism>
<dbReference type="AlphaFoldDB" id="A0A1M6KP39"/>
<gene>
    <name evidence="1" type="ORF">SAMN02745725_02909</name>
</gene>
<sequence>MDYSNQRLLVISNIVFSENTNTGKTLYSYFDSLPKENVRQLYFSGETPSVLGYRYFRIYDRDIIKGKLTPSKRGSEIEPIEDKNAVYDWYGESSHSYGDLARLCREILWYKSWKSKQLWDFLDDFNPTAVFFVGGDFCAAYDIAISISNRYNARLSLYLTDDYLFPRKADGIIGSVRRKLINKSFKKTLARADVFFTISDVMREEYFKKYGRDSSLIVNMPESLKDESIKPDGYAINLTYAGSMGLGRDKVMRKISEAVEKYNLQLAEGEPPVIFTIYSNSSIEFLKKSNIAVGKHTVLGGQLNSDELRYAFNKSDVLVFVESFDEENIEITKFSLSTKVPEYMSLGKPILAVGPSDIGSMKALANVSYCINDCNNIHDKIIYFFSNKNLMNSIGESAENEFRNIYAKGKAQSNLLKLLFAI</sequence>
<name>A0A1M6KP39_PSEXY</name>
<reference evidence="1 2" key="1">
    <citation type="submission" date="2016-11" db="EMBL/GenBank/DDBJ databases">
        <authorList>
            <person name="Jaros S."/>
            <person name="Januszkiewicz K."/>
            <person name="Wedrychowicz H."/>
        </authorList>
    </citation>
    <scope>NUCLEOTIDE SEQUENCE [LARGE SCALE GENOMIC DNA]</scope>
    <source>
        <strain evidence="1 2">DSM 14809</strain>
    </source>
</reference>
<dbReference type="Proteomes" id="UP000184185">
    <property type="component" value="Unassembled WGS sequence"/>
</dbReference>
<evidence type="ECO:0000313" key="1">
    <source>
        <dbReference type="EMBL" id="SHJ60651.1"/>
    </source>
</evidence>
<keyword evidence="2" id="KW-1185">Reference proteome</keyword>
<dbReference type="Gene3D" id="3.40.50.2000">
    <property type="entry name" value="Glycogen Phosphorylase B"/>
    <property type="match status" value="1"/>
</dbReference>